<dbReference type="AlphaFoldDB" id="A0A4P6EDU7"/>
<proteinExistence type="inferred from homology"/>
<accession>A0A4P6EDU7</accession>
<dbReference type="InterPro" id="IPR014729">
    <property type="entry name" value="Rossmann-like_a/b/a_fold"/>
</dbReference>
<feature type="domain" description="UspA" evidence="2">
    <location>
        <begin position="1"/>
        <end position="134"/>
    </location>
</feature>
<dbReference type="InterPro" id="IPR006015">
    <property type="entry name" value="Universal_stress_UspA"/>
</dbReference>
<organism evidence="3 4">
    <name type="scientific">Microbacterium protaetiae</name>
    <dbReference type="NCBI Taxonomy" id="2509458"/>
    <lineage>
        <taxon>Bacteria</taxon>
        <taxon>Bacillati</taxon>
        <taxon>Actinomycetota</taxon>
        <taxon>Actinomycetes</taxon>
        <taxon>Micrococcales</taxon>
        <taxon>Microbacteriaceae</taxon>
        <taxon>Microbacterium</taxon>
    </lineage>
</organism>
<dbReference type="PANTHER" id="PTHR46268:SF6">
    <property type="entry name" value="UNIVERSAL STRESS PROTEIN UP12"/>
    <property type="match status" value="1"/>
</dbReference>
<dbReference type="Pfam" id="PF00582">
    <property type="entry name" value="Usp"/>
    <property type="match status" value="2"/>
</dbReference>
<dbReference type="RefSeq" id="WP_129386270.1">
    <property type="nucleotide sequence ID" value="NZ_CP035494.1"/>
</dbReference>
<dbReference type="InterPro" id="IPR006016">
    <property type="entry name" value="UspA"/>
</dbReference>
<dbReference type="Proteomes" id="UP000293995">
    <property type="component" value="Chromosome"/>
</dbReference>
<dbReference type="KEGG" id="mprt:ET475_04085"/>
<comment type="similarity">
    <text evidence="1">Belongs to the universal stress protein A family.</text>
</comment>
<evidence type="ECO:0000256" key="1">
    <source>
        <dbReference type="ARBA" id="ARBA00008791"/>
    </source>
</evidence>
<dbReference type="CDD" id="cd00293">
    <property type="entry name" value="USP-like"/>
    <property type="match status" value="1"/>
</dbReference>
<keyword evidence="4" id="KW-1185">Reference proteome</keyword>
<evidence type="ECO:0000313" key="4">
    <source>
        <dbReference type="Proteomes" id="UP000293995"/>
    </source>
</evidence>
<dbReference type="SUPFAM" id="SSF52402">
    <property type="entry name" value="Adenine nucleotide alpha hydrolases-like"/>
    <property type="match status" value="2"/>
</dbReference>
<dbReference type="OrthoDB" id="4931198at2"/>
<protein>
    <submittedName>
        <fullName evidence="3">Universal stress protein</fullName>
    </submittedName>
</protein>
<dbReference type="PRINTS" id="PR01438">
    <property type="entry name" value="UNVRSLSTRESS"/>
</dbReference>
<reference evidence="3 4" key="1">
    <citation type="submission" date="2019-01" db="EMBL/GenBank/DDBJ databases">
        <title>Genome sequencing of strain DFW100M-13.</title>
        <authorList>
            <person name="Heo J."/>
            <person name="Kim S.-J."/>
            <person name="Kim J.-S."/>
            <person name="Hong S.-B."/>
            <person name="Kwon S.-W."/>
        </authorList>
    </citation>
    <scope>NUCLEOTIDE SEQUENCE [LARGE SCALE GENOMIC DNA]</scope>
    <source>
        <strain evidence="3 4">DFW100M-13</strain>
    </source>
</reference>
<dbReference type="EMBL" id="CP035494">
    <property type="protein sequence ID" value="QAY59249.1"/>
    <property type="molecule type" value="Genomic_DNA"/>
</dbReference>
<evidence type="ECO:0000313" key="3">
    <source>
        <dbReference type="EMBL" id="QAY59249.1"/>
    </source>
</evidence>
<feature type="domain" description="UspA" evidence="2">
    <location>
        <begin position="144"/>
        <end position="271"/>
    </location>
</feature>
<dbReference type="Gene3D" id="3.40.50.620">
    <property type="entry name" value="HUPs"/>
    <property type="match status" value="2"/>
</dbReference>
<gene>
    <name evidence="3" type="ORF">ET475_04085</name>
</gene>
<evidence type="ECO:0000259" key="2">
    <source>
        <dbReference type="Pfam" id="PF00582"/>
    </source>
</evidence>
<sequence>MSEKIVVGVSTAPVAERVVAWAAQHAKALGQSVELVTVVGGAVGAVGEDGVAQTAQGAAQKVLDVHAATMREAGVDAATRVERGNPVEILVEASESAALLVIGSDSKGPGSGSVRGAHGIRISAAAHSPVVVVPDFDVSGRSGVVVGTDGSEVSAGALRFAAAEAARTGEVLTAVSVWTPMPIPGPLSGYPEPYLDDMQGVTAEILRNVLADVRSQHPDLEIVERVECGYPSTIITELAQEARLAVVGSHGRGAFARLLLGSISHEVLARLGTVTAIVR</sequence>
<dbReference type="PANTHER" id="PTHR46268">
    <property type="entry name" value="STRESS RESPONSE PROTEIN NHAX"/>
    <property type="match status" value="1"/>
</dbReference>
<name>A0A4P6EDU7_9MICO</name>